<protein>
    <submittedName>
        <fullName evidence="2">Uncharacterized protein</fullName>
    </submittedName>
</protein>
<gene>
    <name evidence="2" type="ORF">AZE42_12768</name>
</gene>
<sequence>MNSLEEKVPNKETKLKSLLRSRKRHEKVEKKEDCGGETLATADRL</sequence>
<evidence type="ECO:0000256" key="1">
    <source>
        <dbReference type="SAM" id="MobiDB-lite"/>
    </source>
</evidence>
<comment type="caution">
    <text evidence="2">The sequence shown here is derived from an EMBL/GenBank/DDBJ whole genome shotgun (WGS) entry which is preliminary data.</text>
</comment>
<dbReference type="Proteomes" id="UP000183567">
    <property type="component" value="Unassembled WGS sequence"/>
</dbReference>
<accession>A0A1J8QDJ2</accession>
<dbReference type="AlphaFoldDB" id="A0A1J8QDJ2"/>
<keyword evidence="3" id="KW-1185">Reference proteome</keyword>
<reference evidence="2 3" key="1">
    <citation type="submission" date="2016-03" db="EMBL/GenBank/DDBJ databases">
        <title>Comparative genomics of the ectomycorrhizal sister species Rhizopogon vinicolor and Rhizopogon vesiculosus (Basidiomycota: Boletales) reveals a divergence of the mating type B locus.</title>
        <authorList>
            <person name="Mujic A.B."/>
            <person name="Kuo A."/>
            <person name="Tritt A."/>
            <person name="Lipzen A."/>
            <person name="Chen C."/>
            <person name="Johnson J."/>
            <person name="Sharma A."/>
            <person name="Barry K."/>
            <person name="Grigoriev I.V."/>
            <person name="Spatafora J.W."/>
        </authorList>
    </citation>
    <scope>NUCLEOTIDE SEQUENCE [LARGE SCALE GENOMIC DNA]</scope>
    <source>
        <strain evidence="2 3">AM-OR11-056</strain>
    </source>
</reference>
<proteinExistence type="predicted"/>
<evidence type="ECO:0000313" key="2">
    <source>
        <dbReference type="EMBL" id="OJA18019.1"/>
    </source>
</evidence>
<evidence type="ECO:0000313" key="3">
    <source>
        <dbReference type="Proteomes" id="UP000183567"/>
    </source>
</evidence>
<name>A0A1J8QDJ2_9AGAM</name>
<feature type="compositionally biased region" description="Basic and acidic residues" evidence="1">
    <location>
        <begin position="1"/>
        <end position="15"/>
    </location>
</feature>
<feature type="region of interest" description="Disordered" evidence="1">
    <location>
        <begin position="1"/>
        <end position="45"/>
    </location>
</feature>
<dbReference type="EMBL" id="LVVM01001678">
    <property type="protein sequence ID" value="OJA18019.1"/>
    <property type="molecule type" value="Genomic_DNA"/>
</dbReference>
<organism evidence="2 3">
    <name type="scientific">Rhizopogon vesiculosus</name>
    <dbReference type="NCBI Taxonomy" id="180088"/>
    <lineage>
        <taxon>Eukaryota</taxon>
        <taxon>Fungi</taxon>
        <taxon>Dikarya</taxon>
        <taxon>Basidiomycota</taxon>
        <taxon>Agaricomycotina</taxon>
        <taxon>Agaricomycetes</taxon>
        <taxon>Agaricomycetidae</taxon>
        <taxon>Boletales</taxon>
        <taxon>Suillineae</taxon>
        <taxon>Rhizopogonaceae</taxon>
        <taxon>Rhizopogon</taxon>
    </lineage>
</organism>